<gene>
    <name evidence="1" type="ORF">KGM_215775</name>
</gene>
<accession>A0A212ELM8</accession>
<dbReference type="KEGG" id="dpl:KGM_215775"/>
<evidence type="ECO:0000313" key="1">
    <source>
        <dbReference type="EMBL" id="OWR42371.1"/>
    </source>
</evidence>
<reference evidence="1 2" key="1">
    <citation type="journal article" date="2011" name="Cell">
        <title>The monarch butterfly genome yields insights into long-distance migration.</title>
        <authorList>
            <person name="Zhan S."/>
            <person name="Merlin C."/>
            <person name="Boore J.L."/>
            <person name="Reppert S.M."/>
        </authorList>
    </citation>
    <scope>NUCLEOTIDE SEQUENCE [LARGE SCALE GENOMIC DNA]</scope>
    <source>
        <strain evidence="1">F-2</strain>
    </source>
</reference>
<protein>
    <submittedName>
        <fullName evidence="1">Uncharacterized protein</fullName>
    </submittedName>
</protein>
<sequence>MEGAMNWILNGNFIIYNTPNIRTCVCVWCDAAPVLGRVAGGGVGATAGLRSIRSRHYSPRQ</sequence>
<comment type="caution">
    <text evidence="1">The sequence shown here is derived from an EMBL/GenBank/DDBJ whole genome shotgun (WGS) entry which is preliminary data.</text>
</comment>
<proteinExistence type="predicted"/>
<dbReference type="AlphaFoldDB" id="A0A212ELM8"/>
<dbReference type="EMBL" id="AGBW02014037">
    <property type="protein sequence ID" value="OWR42371.1"/>
    <property type="molecule type" value="Genomic_DNA"/>
</dbReference>
<name>A0A212ELM8_DANPL</name>
<dbReference type="Proteomes" id="UP000007151">
    <property type="component" value="Unassembled WGS sequence"/>
</dbReference>
<evidence type="ECO:0000313" key="2">
    <source>
        <dbReference type="Proteomes" id="UP000007151"/>
    </source>
</evidence>
<organism evidence="1 2">
    <name type="scientific">Danaus plexippus plexippus</name>
    <dbReference type="NCBI Taxonomy" id="278856"/>
    <lineage>
        <taxon>Eukaryota</taxon>
        <taxon>Metazoa</taxon>
        <taxon>Ecdysozoa</taxon>
        <taxon>Arthropoda</taxon>
        <taxon>Hexapoda</taxon>
        <taxon>Insecta</taxon>
        <taxon>Pterygota</taxon>
        <taxon>Neoptera</taxon>
        <taxon>Endopterygota</taxon>
        <taxon>Lepidoptera</taxon>
        <taxon>Glossata</taxon>
        <taxon>Ditrysia</taxon>
        <taxon>Papilionoidea</taxon>
        <taxon>Nymphalidae</taxon>
        <taxon>Danainae</taxon>
        <taxon>Danaini</taxon>
        <taxon>Danaina</taxon>
        <taxon>Danaus</taxon>
        <taxon>Danaus</taxon>
    </lineage>
</organism>
<dbReference type="InParanoid" id="A0A212ELM8"/>
<keyword evidence="2" id="KW-1185">Reference proteome</keyword>